<feature type="compositionally biased region" description="Low complexity" evidence="1">
    <location>
        <begin position="89"/>
        <end position="104"/>
    </location>
</feature>
<sequence length="104" mass="11338">MCSMKGPRSDSRPPKLFSWNDPKPYSGIPHRPSSWCRVWLHVRLASLCIRGSTRAAGLIRSLRGRASRKTTTGGPCPDATPAPSGGWGQRSSQSSSRTQGSTWK</sequence>
<protein>
    <submittedName>
        <fullName evidence="2">Uncharacterized protein</fullName>
    </submittedName>
</protein>
<dbReference type="Ensembl" id="ENSMPUT00000008232.1">
    <property type="protein sequence ID" value="ENSMPUP00000008103.1"/>
    <property type="gene ID" value="ENSMPUG00000008163.1"/>
</dbReference>
<evidence type="ECO:0000256" key="1">
    <source>
        <dbReference type="SAM" id="MobiDB-lite"/>
    </source>
</evidence>
<proteinExistence type="predicted"/>
<organism evidence="2">
    <name type="scientific">Mustela putorius furo</name>
    <name type="common">European domestic ferret</name>
    <name type="synonym">Mustela furo</name>
    <dbReference type="NCBI Taxonomy" id="9669"/>
    <lineage>
        <taxon>Eukaryota</taxon>
        <taxon>Metazoa</taxon>
        <taxon>Chordata</taxon>
        <taxon>Craniata</taxon>
        <taxon>Vertebrata</taxon>
        <taxon>Euteleostomi</taxon>
        <taxon>Mammalia</taxon>
        <taxon>Eutheria</taxon>
        <taxon>Laurasiatheria</taxon>
        <taxon>Carnivora</taxon>
        <taxon>Caniformia</taxon>
        <taxon>Musteloidea</taxon>
        <taxon>Mustelidae</taxon>
        <taxon>Mustelinae</taxon>
        <taxon>Mustela</taxon>
    </lineage>
</organism>
<dbReference type="EMBL" id="AEYP01063058">
    <property type="status" value="NOT_ANNOTATED_CDS"/>
    <property type="molecule type" value="Genomic_DNA"/>
</dbReference>
<accession>M3Y9U6</accession>
<dbReference type="AlphaFoldDB" id="M3Y9U6"/>
<feature type="region of interest" description="Disordered" evidence="1">
    <location>
        <begin position="1"/>
        <end position="23"/>
    </location>
</feature>
<dbReference type="InParanoid" id="M3Y9U6"/>
<dbReference type="HOGENOM" id="CLU_2249211_0_0_1"/>
<dbReference type="EMBL" id="AEYP01063057">
    <property type="status" value="NOT_ANNOTATED_CDS"/>
    <property type="molecule type" value="Genomic_DNA"/>
</dbReference>
<evidence type="ECO:0000313" key="2">
    <source>
        <dbReference type="Ensembl" id="ENSMPUP00000008103.1"/>
    </source>
</evidence>
<name>M3Y9U6_MUSPF</name>
<feature type="region of interest" description="Disordered" evidence="1">
    <location>
        <begin position="63"/>
        <end position="104"/>
    </location>
</feature>
<reference evidence="2" key="1">
    <citation type="submission" date="2024-06" db="UniProtKB">
        <authorList>
            <consortium name="Ensembl"/>
        </authorList>
    </citation>
    <scope>IDENTIFICATION</scope>
</reference>